<gene>
    <name evidence="1" type="ORF">METZ01_LOCUS80699</name>
</gene>
<name>A0A381UI47_9ZZZZ</name>
<proteinExistence type="predicted"/>
<dbReference type="AlphaFoldDB" id="A0A381UI47"/>
<dbReference type="EMBL" id="UINC01006493">
    <property type="protein sequence ID" value="SVA27845.1"/>
    <property type="molecule type" value="Genomic_DNA"/>
</dbReference>
<accession>A0A381UI47</accession>
<protein>
    <submittedName>
        <fullName evidence="1">Uncharacterized protein</fullName>
    </submittedName>
</protein>
<organism evidence="1">
    <name type="scientific">marine metagenome</name>
    <dbReference type="NCBI Taxonomy" id="408172"/>
    <lineage>
        <taxon>unclassified sequences</taxon>
        <taxon>metagenomes</taxon>
        <taxon>ecological metagenomes</taxon>
    </lineage>
</organism>
<sequence>MIRLAKIKPSVFLVFAFFVFSAISEALPNAITLNPVLKNPEQLNVYQNAYVKISNSFSSMLYNITVSESLSQKRVLSIRDFQSGQSFAMSFSKAGEYEICYSSKKDVSFPKTCLQVDVLQAKLI</sequence>
<evidence type="ECO:0000313" key="1">
    <source>
        <dbReference type="EMBL" id="SVA27845.1"/>
    </source>
</evidence>
<reference evidence="1" key="1">
    <citation type="submission" date="2018-05" db="EMBL/GenBank/DDBJ databases">
        <authorList>
            <person name="Lanie J.A."/>
            <person name="Ng W.-L."/>
            <person name="Kazmierczak K.M."/>
            <person name="Andrzejewski T.M."/>
            <person name="Davidsen T.M."/>
            <person name="Wayne K.J."/>
            <person name="Tettelin H."/>
            <person name="Glass J.I."/>
            <person name="Rusch D."/>
            <person name="Podicherti R."/>
            <person name="Tsui H.-C.T."/>
            <person name="Winkler M.E."/>
        </authorList>
    </citation>
    <scope>NUCLEOTIDE SEQUENCE</scope>
</reference>